<gene>
    <name evidence="8" type="ORF">E2493_14245</name>
</gene>
<keyword evidence="3 6" id="KW-0812">Transmembrane</keyword>
<feature type="transmembrane region" description="Helical" evidence="6">
    <location>
        <begin position="223"/>
        <end position="244"/>
    </location>
</feature>
<organism evidence="8 9">
    <name type="scientific">Sphingomonas parva</name>
    <dbReference type="NCBI Taxonomy" id="2555898"/>
    <lineage>
        <taxon>Bacteria</taxon>
        <taxon>Pseudomonadati</taxon>
        <taxon>Pseudomonadota</taxon>
        <taxon>Alphaproteobacteria</taxon>
        <taxon>Sphingomonadales</taxon>
        <taxon>Sphingomonadaceae</taxon>
        <taxon>Sphingomonas</taxon>
    </lineage>
</organism>
<reference evidence="8 9" key="1">
    <citation type="submission" date="2019-03" db="EMBL/GenBank/DDBJ databases">
        <title>Genome sequence of Sphingomonas sp. 17J27-24.</title>
        <authorList>
            <person name="Kim M."/>
            <person name="Maeng S."/>
            <person name="Sathiyaraj S."/>
        </authorList>
    </citation>
    <scope>NUCLEOTIDE SEQUENCE [LARGE SCALE GENOMIC DNA]</scope>
    <source>
        <strain evidence="8 9">17J27-24</strain>
    </source>
</reference>
<evidence type="ECO:0000313" key="9">
    <source>
        <dbReference type="Proteomes" id="UP000298213"/>
    </source>
</evidence>
<dbReference type="AlphaFoldDB" id="A0A4Y8ZRV7"/>
<evidence type="ECO:0000256" key="2">
    <source>
        <dbReference type="ARBA" id="ARBA00022475"/>
    </source>
</evidence>
<protein>
    <submittedName>
        <fullName evidence="8">Cytochrome c oxidase assembly protein</fullName>
    </submittedName>
</protein>
<keyword evidence="9" id="KW-1185">Reference proteome</keyword>
<evidence type="ECO:0000256" key="6">
    <source>
        <dbReference type="SAM" id="Phobius"/>
    </source>
</evidence>
<feature type="transmembrane region" description="Helical" evidence="6">
    <location>
        <begin position="155"/>
        <end position="176"/>
    </location>
</feature>
<keyword evidence="5 6" id="KW-0472">Membrane</keyword>
<feature type="transmembrane region" description="Helical" evidence="6">
    <location>
        <begin position="74"/>
        <end position="92"/>
    </location>
</feature>
<dbReference type="Pfam" id="PF09678">
    <property type="entry name" value="Caa3_CtaG"/>
    <property type="match status" value="1"/>
</dbReference>
<feature type="transmembrane region" description="Helical" evidence="6">
    <location>
        <begin position="43"/>
        <end position="62"/>
    </location>
</feature>
<keyword evidence="2" id="KW-1003">Cell membrane</keyword>
<proteinExistence type="predicted"/>
<name>A0A4Y8ZRV7_9SPHN</name>
<evidence type="ECO:0000256" key="4">
    <source>
        <dbReference type="ARBA" id="ARBA00022989"/>
    </source>
</evidence>
<evidence type="ECO:0000256" key="3">
    <source>
        <dbReference type="ARBA" id="ARBA00022692"/>
    </source>
</evidence>
<sequence length="306" mass="33002">MRARHVALVRTHLLAWLLFAASSPAWAHGNGHEHPSASAGDVLLAGLLALALSAFAAGWRRLPRRRGGGKAVPTWRAVLFVAGIASLAFVLLPPFDHLADARFSAHMAQHLVLLVAAPPMLAASQGYVVMLHALPLRARRRAGRFIAALPGVKALARHGSEVWFVCLSSIAVLWFWHLPSSYEWARRDPLVHDAEHLLFLLAELSFWRVILTSGGRRLSRAGAAVILALMGFQGGLLAALITLASTPLYRSYGTDAVSISDQSLGGVMMWVVAGTVYLGAFALMLGLALARERRRGREALLMPEAG</sequence>
<feature type="transmembrane region" description="Helical" evidence="6">
    <location>
        <begin position="196"/>
        <end position="211"/>
    </location>
</feature>
<feature type="transmembrane region" description="Helical" evidence="6">
    <location>
        <begin position="112"/>
        <end position="134"/>
    </location>
</feature>
<dbReference type="OrthoDB" id="259025at2"/>
<evidence type="ECO:0000256" key="7">
    <source>
        <dbReference type="SAM" id="SignalP"/>
    </source>
</evidence>
<accession>A0A4Y8ZRV7</accession>
<feature type="signal peptide" evidence="7">
    <location>
        <begin position="1"/>
        <end position="27"/>
    </location>
</feature>
<dbReference type="GO" id="GO:0005886">
    <property type="term" value="C:plasma membrane"/>
    <property type="evidence" value="ECO:0007669"/>
    <property type="project" value="UniProtKB-SubCell"/>
</dbReference>
<dbReference type="EMBL" id="SPDV01000029">
    <property type="protein sequence ID" value="TFI57529.1"/>
    <property type="molecule type" value="Genomic_DNA"/>
</dbReference>
<feature type="chain" id="PRO_5021416648" evidence="7">
    <location>
        <begin position="28"/>
        <end position="306"/>
    </location>
</feature>
<comment type="caution">
    <text evidence="8">The sequence shown here is derived from an EMBL/GenBank/DDBJ whole genome shotgun (WGS) entry which is preliminary data.</text>
</comment>
<dbReference type="Proteomes" id="UP000298213">
    <property type="component" value="Unassembled WGS sequence"/>
</dbReference>
<evidence type="ECO:0000313" key="8">
    <source>
        <dbReference type="EMBL" id="TFI57529.1"/>
    </source>
</evidence>
<feature type="transmembrane region" description="Helical" evidence="6">
    <location>
        <begin position="264"/>
        <end position="290"/>
    </location>
</feature>
<evidence type="ECO:0000256" key="5">
    <source>
        <dbReference type="ARBA" id="ARBA00023136"/>
    </source>
</evidence>
<keyword evidence="7" id="KW-0732">Signal</keyword>
<comment type="subcellular location">
    <subcellularLocation>
        <location evidence="1">Cell membrane</location>
        <topology evidence="1">Multi-pass membrane protein</topology>
    </subcellularLocation>
</comment>
<dbReference type="InterPro" id="IPR019108">
    <property type="entry name" value="Caa3_assmbl_CtaG-rel"/>
</dbReference>
<keyword evidence="4 6" id="KW-1133">Transmembrane helix</keyword>
<evidence type="ECO:0000256" key="1">
    <source>
        <dbReference type="ARBA" id="ARBA00004651"/>
    </source>
</evidence>